<keyword evidence="4" id="KW-1015">Disulfide bond</keyword>
<keyword evidence="8" id="KW-1185">Reference proteome</keyword>
<feature type="domain" description="Cystatin" evidence="6">
    <location>
        <begin position="21"/>
        <end position="129"/>
    </location>
</feature>
<evidence type="ECO:0000259" key="6">
    <source>
        <dbReference type="SMART" id="SM00043"/>
    </source>
</evidence>
<dbReference type="GO" id="GO:0004869">
    <property type="term" value="F:cysteine-type endopeptidase inhibitor activity"/>
    <property type="evidence" value="ECO:0007669"/>
    <property type="project" value="UniProtKB-KW"/>
</dbReference>
<protein>
    <recommendedName>
        <fullName evidence="6">Cystatin domain-containing protein</fullName>
    </recommendedName>
</protein>
<dbReference type="InterPro" id="IPR046350">
    <property type="entry name" value="Cystatin_sf"/>
</dbReference>
<name>A0AAV3AXS5_PYXAD</name>
<dbReference type="AlphaFoldDB" id="A0AAV3AXS5"/>
<gene>
    <name evidence="7" type="ORF">GDO54_011150</name>
</gene>
<dbReference type="PANTHER" id="PTHR46186:SF2">
    <property type="entry name" value="CYSTATIN"/>
    <property type="match status" value="1"/>
</dbReference>
<evidence type="ECO:0000256" key="4">
    <source>
        <dbReference type="ARBA" id="ARBA00023157"/>
    </source>
</evidence>
<dbReference type="GO" id="GO:0031982">
    <property type="term" value="C:vesicle"/>
    <property type="evidence" value="ECO:0007669"/>
    <property type="project" value="TreeGrafter"/>
</dbReference>
<reference evidence="7" key="1">
    <citation type="thesis" date="2020" institute="ProQuest LLC" country="789 East Eisenhower Parkway, Ann Arbor, MI, USA">
        <title>Comparative Genomics and Chromosome Evolution.</title>
        <authorList>
            <person name="Mudd A.B."/>
        </authorList>
    </citation>
    <scope>NUCLEOTIDE SEQUENCE</scope>
    <source>
        <strain evidence="7">1538</strain>
        <tissue evidence="7">Blood</tissue>
    </source>
</reference>
<dbReference type="Pfam" id="PF00031">
    <property type="entry name" value="Cystatin"/>
    <property type="match status" value="1"/>
</dbReference>
<dbReference type="SMART" id="SM00043">
    <property type="entry name" value="CY"/>
    <property type="match status" value="1"/>
</dbReference>
<comment type="similarity">
    <text evidence="1">Belongs to the cystatin family.</text>
</comment>
<organism evidence="7 8">
    <name type="scientific">Pyxicephalus adspersus</name>
    <name type="common">African bullfrog</name>
    <dbReference type="NCBI Taxonomy" id="30357"/>
    <lineage>
        <taxon>Eukaryota</taxon>
        <taxon>Metazoa</taxon>
        <taxon>Chordata</taxon>
        <taxon>Craniata</taxon>
        <taxon>Vertebrata</taxon>
        <taxon>Euteleostomi</taxon>
        <taxon>Amphibia</taxon>
        <taxon>Batrachia</taxon>
        <taxon>Anura</taxon>
        <taxon>Neobatrachia</taxon>
        <taxon>Ranoidea</taxon>
        <taxon>Pyxicephalidae</taxon>
        <taxon>Pyxicephalinae</taxon>
        <taxon>Pyxicephalus</taxon>
    </lineage>
</organism>
<dbReference type="FunFam" id="3.10.450.10:FF:000004">
    <property type="entry name" value="Cystatin C"/>
    <property type="match status" value="1"/>
</dbReference>
<dbReference type="SUPFAM" id="SSF54403">
    <property type="entry name" value="Cystatin/monellin"/>
    <property type="match status" value="1"/>
</dbReference>
<proteinExistence type="inferred from homology"/>
<keyword evidence="5" id="KW-0732">Signal</keyword>
<dbReference type="GO" id="GO:0005615">
    <property type="term" value="C:extracellular space"/>
    <property type="evidence" value="ECO:0007669"/>
    <property type="project" value="TreeGrafter"/>
</dbReference>
<feature type="signal peptide" evidence="5">
    <location>
        <begin position="1"/>
        <end position="19"/>
    </location>
</feature>
<dbReference type="GO" id="GO:0005737">
    <property type="term" value="C:cytoplasm"/>
    <property type="evidence" value="ECO:0007669"/>
    <property type="project" value="TreeGrafter"/>
</dbReference>
<accession>A0AAV3AXS5</accession>
<evidence type="ECO:0000256" key="3">
    <source>
        <dbReference type="ARBA" id="ARBA00022704"/>
    </source>
</evidence>
<evidence type="ECO:0000256" key="2">
    <source>
        <dbReference type="ARBA" id="ARBA00022690"/>
    </source>
</evidence>
<dbReference type="EMBL" id="DYDO01000004">
    <property type="protein sequence ID" value="DBA26963.1"/>
    <property type="molecule type" value="Genomic_DNA"/>
</dbReference>
<dbReference type="Proteomes" id="UP001181693">
    <property type="component" value="Unassembled WGS sequence"/>
</dbReference>
<evidence type="ECO:0000256" key="1">
    <source>
        <dbReference type="ARBA" id="ARBA00009403"/>
    </source>
</evidence>
<feature type="chain" id="PRO_5043887028" description="Cystatin domain-containing protein" evidence="5">
    <location>
        <begin position="20"/>
        <end position="134"/>
    </location>
</feature>
<keyword evidence="3" id="KW-0789">Thiol protease inhibitor</keyword>
<keyword evidence="2" id="KW-0646">Protease inhibitor</keyword>
<dbReference type="PANTHER" id="PTHR46186">
    <property type="entry name" value="CYSTATIN"/>
    <property type="match status" value="1"/>
</dbReference>
<dbReference type="Gene3D" id="3.10.450.10">
    <property type="match status" value="1"/>
</dbReference>
<evidence type="ECO:0000313" key="7">
    <source>
        <dbReference type="EMBL" id="DBA26963.1"/>
    </source>
</evidence>
<dbReference type="CDD" id="cd00042">
    <property type="entry name" value="CY"/>
    <property type="match status" value="1"/>
</dbReference>
<dbReference type="InterPro" id="IPR000010">
    <property type="entry name" value="Cystatin_dom"/>
</dbReference>
<sequence length="134" mass="14643">MSAGFFLVVVCSLFSLFTAESLVGAPEPIDPNNQGVINAATFAVNNYNEQSKKDYEYKLVKVVSAKHQIVAGVIYSITAEIGKTDCKKGTTSDVQSCNLIKDSQLAETLYCSFRVLVVPWEHVETVQSSYCGPH</sequence>
<comment type="caution">
    <text evidence="7">The sequence shown here is derived from an EMBL/GenBank/DDBJ whole genome shotgun (WGS) entry which is preliminary data.</text>
</comment>
<evidence type="ECO:0000256" key="5">
    <source>
        <dbReference type="SAM" id="SignalP"/>
    </source>
</evidence>
<evidence type="ECO:0000313" key="8">
    <source>
        <dbReference type="Proteomes" id="UP001181693"/>
    </source>
</evidence>